<organism evidence="1 2">
    <name type="scientific">Pleurotus cornucopiae</name>
    <name type="common">Cornucopia mushroom</name>
    <dbReference type="NCBI Taxonomy" id="5321"/>
    <lineage>
        <taxon>Eukaryota</taxon>
        <taxon>Fungi</taxon>
        <taxon>Dikarya</taxon>
        <taxon>Basidiomycota</taxon>
        <taxon>Agaricomycotina</taxon>
        <taxon>Agaricomycetes</taxon>
        <taxon>Agaricomycetidae</taxon>
        <taxon>Agaricales</taxon>
        <taxon>Pleurotineae</taxon>
        <taxon>Pleurotaceae</taxon>
        <taxon>Pleurotus</taxon>
    </lineage>
</organism>
<evidence type="ECO:0000313" key="1">
    <source>
        <dbReference type="EMBL" id="KAG9227433.1"/>
    </source>
</evidence>
<name>A0ACB7JC15_PLECO</name>
<comment type="caution">
    <text evidence="1">The sequence shown here is derived from an EMBL/GenBank/DDBJ whole genome shotgun (WGS) entry which is preliminary data.</text>
</comment>
<dbReference type="Proteomes" id="UP000824881">
    <property type="component" value="Unassembled WGS sequence"/>
</dbReference>
<dbReference type="EMBL" id="WQMT02000001">
    <property type="protein sequence ID" value="KAG9227433.1"/>
    <property type="molecule type" value="Genomic_DNA"/>
</dbReference>
<keyword evidence="2" id="KW-1185">Reference proteome</keyword>
<reference evidence="1 2" key="1">
    <citation type="journal article" date="2021" name="Appl. Environ. Microbiol.">
        <title>Genetic linkage and physical mapping for an oyster mushroom Pleurotus cornucopiae and QTL analysis for the trait cap color.</title>
        <authorList>
            <person name="Zhang Y."/>
            <person name="Gao W."/>
            <person name="Sonnenberg A."/>
            <person name="Chen Q."/>
            <person name="Zhang J."/>
            <person name="Huang C."/>
        </authorList>
    </citation>
    <scope>NUCLEOTIDE SEQUENCE [LARGE SCALE GENOMIC DNA]</scope>
    <source>
        <strain evidence="1">CCMSSC00406</strain>
    </source>
</reference>
<proteinExistence type="predicted"/>
<gene>
    <name evidence="1" type="ORF">CCMSSC00406_0000921</name>
</gene>
<sequence length="369" mass="40241">MPIRHPSSSTPDAFLVPPYPFTDKMTFTPSLPTDLGIDDDAGTLTLRPIFLAIYDADTPRAQRTSTDAQTWEFSHLKFLRNRPDLLDEIKRKALEPDPAVKHRVELPGEVAAQLGAMRDENRRVWEQLNIERRRTERLVNVVARLWDVASKGFPGSVPPFPNDLLDSADNPDIYVTSPAPGASRYPPPLTMNMGNPPMHSMHHNLSSPNSSPTNSESPSHVHQSQQRPQSLSRQHSFQHVSFSRGDGANSPGSISMELYDNSDVGDVGRISTKRQRMAVDDSGLVTSSGGDPLSSLSTSNGSNVAVKKSSRARSDSAPLGYGLNSWQGTTRPRSGSNLSGQRGVPNIGNFTRGNTTPLLSMASSTNPPR</sequence>
<evidence type="ECO:0000313" key="2">
    <source>
        <dbReference type="Proteomes" id="UP000824881"/>
    </source>
</evidence>
<protein>
    <submittedName>
        <fullName evidence="1">Uncharacterized protein</fullName>
    </submittedName>
</protein>
<accession>A0ACB7JC15</accession>